<proteinExistence type="predicted"/>
<comment type="caution">
    <text evidence="2">The sequence shown here is derived from an EMBL/GenBank/DDBJ whole genome shotgun (WGS) entry which is preliminary data.</text>
</comment>
<protein>
    <submittedName>
        <fullName evidence="2">Uncharacterized protein</fullName>
    </submittedName>
</protein>
<evidence type="ECO:0000256" key="1">
    <source>
        <dbReference type="SAM" id="SignalP"/>
    </source>
</evidence>
<dbReference type="Proteomes" id="UP001519460">
    <property type="component" value="Unassembled WGS sequence"/>
</dbReference>
<gene>
    <name evidence="2" type="ORF">BaRGS_00021003</name>
</gene>
<reference evidence="2 3" key="1">
    <citation type="journal article" date="2023" name="Sci. Data">
        <title>Genome assembly of the Korean intertidal mud-creeper Batillaria attramentaria.</title>
        <authorList>
            <person name="Patra A.K."/>
            <person name="Ho P.T."/>
            <person name="Jun S."/>
            <person name="Lee S.J."/>
            <person name="Kim Y."/>
            <person name="Won Y.J."/>
        </authorList>
    </citation>
    <scope>NUCLEOTIDE SEQUENCE [LARGE SCALE GENOMIC DNA]</scope>
    <source>
        <strain evidence="2">Wonlab-2016</strain>
    </source>
</reference>
<sequence>MARLLFVFVTLSALFLSVNGQFNCSIYNPSFCQGDLAPYCLTNGTTVSGSCDAQRAVCSENAVLDETNNACTTTTTSTEGQSGTATHYAASAILVVASVSLHFLRTWKY</sequence>
<evidence type="ECO:0000313" key="3">
    <source>
        <dbReference type="Proteomes" id="UP001519460"/>
    </source>
</evidence>
<dbReference type="AlphaFoldDB" id="A0ABD0KKJ2"/>
<feature type="chain" id="PRO_5044747707" evidence="1">
    <location>
        <begin position="21"/>
        <end position="109"/>
    </location>
</feature>
<name>A0ABD0KKJ2_9CAEN</name>
<accession>A0ABD0KKJ2</accession>
<organism evidence="2 3">
    <name type="scientific">Batillaria attramentaria</name>
    <dbReference type="NCBI Taxonomy" id="370345"/>
    <lineage>
        <taxon>Eukaryota</taxon>
        <taxon>Metazoa</taxon>
        <taxon>Spiralia</taxon>
        <taxon>Lophotrochozoa</taxon>
        <taxon>Mollusca</taxon>
        <taxon>Gastropoda</taxon>
        <taxon>Caenogastropoda</taxon>
        <taxon>Sorbeoconcha</taxon>
        <taxon>Cerithioidea</taxon>
        <taxon>Batillariidae</taxon>
        <taxon>Batillaria</taxon>
    </lineage>
</organism>
<keyword evidence="3" id="KW-1185">Reference proteome</keyword>
<keyword evidence="1" id="KW-0732">Signal</keyword>
<dbReference type="EMBL" id="JACVVK020000160">
    <property type="protein sequence ID" value="KAK7487736.1"/>
    <property type="molecule type" value="Genomic_DNA"/>
</dbReference>
<evidence type="ECO:0000313" key="2">
    <source>
        <dbReference type="EMBL" id="KAK7487736.1"/>
    </source>
</evidence>
<feature type="signal peptide" evidence="1">
    <location>
        <begin position="1"/>
        <end position="20"/>
    </location>
</feature>